<protein>
    <submittedName>
        <fullName evidence="1">Uncharacterized protein</fullName>
    </submittedName>
</protein>
<keyword evidence="2" id="KW-1185">Reference proteome</keyword>
<evidence type="ECO:0000313" key="1">
    <source>
        <dbReference type="EMBL" id="CEI60292.1"/>
    </source>
</evidence>
<proteinExistence type="predicted"/>
<dbReference type="Proteomes" id="UP000245910">
    <property type="component" value="Chromosome II"/>
</dbReference>
<organism evidence="1 2">
    <name type="scientific">Fusarium venenatum</name>
    <dbReference type="NCBI Taxonomy" id="56646"/>
    <lineage>
        <taxon>Eukaryota</taxon>
        <taxon>Fungi</taxon>
        <taxon>Dikarya</taxon>
        <taxon>Ascomycota</taxon>
        <taxon>Pezizomycotina</taxon>
        <taxon>Sordariomycetes</taxon>
        <taxon>Hypocreomycetidae</taxon>
        <taxon>Hypocreales</taxon>
        <taxon>Nectriaceae</taxon>
        <taxon>Fusarium</taxon>
    </lineage>
</organism>
<dbReference type="AlphaFoldDB" id="A0A2L2SSW0"/>
<accession>A0A2L2SSW0</accession>
<name>A0A2L2SSW0_9HYPO</name>
<dbReference type="EMBL" id="LN649230">
    <property type="protein sequence ID" value="CEI60292.1"/>
    <property type="molecule type" value="Genomic_DNA"/>
</dbReference>
<reference evidence="2" key="1">
    <citation type="submission" date="2014-10" db="EMBL/GenBank/DDBJ databases">
        <authorList>
            <person name="King R."/>
        </authorList>
    </citation>
    <scope>NUCLEOTIDE SEQUENCE [LARGE SCALE GENOMIC DNA]</scope>
    <source>
        <strain evidence="2">A3/5</strain>
    </source>
</reference>
<dbReference type="STRING" id="56646.A0A2L2SSW0"/>
<evidence type="ECO:0000313" key="2">
    <source>
        <dbReference type="Proteomes" id="UP000245910"/>
    </source>
</evidence>
<sequence length="98" mass="11559">MDWERAAQYWSTYGNYAKTTRDFLNEGYGDVYSIEDARPEAAQALLLEVIARSEEDGDDEYDDDDGIHPIWKESLCWKYDSKRGFYRKADLRTRRMAS</sequence>